<keyword evidence="3" id="KW-1185">Reference proteome</keyword>
<dbReference type="SUPFAM" id="SSF47819">
    <property type="entry name" value="HRDC-like"/>
    <property type="match status" value="1"/>
</dbReference>
<dbReference type="GO" id="GO:0008408">
    <property type="term" value="F:3'-5' exonuclease activity"/>
    <property type="evidence" value="ECO:0007669"/>
    <property type="project" value="InterPro"/>
</dbReference>
<dbReference type="InterPro" id="IPR044876">
    <property type="entry name" value="HRDC_dom_sf"/>
</dbReference>
<dbReference type="PANTHER" id="PTHR47649">
    <property type="entry name" value="RIBONUCLEASE D"/>
    <property type="match status" value="1"/>
</dbReference>
<dbReference type="GO" id="GO:0003676">
    <property type="term" value="F:nucleic acid binding"/>
    <property type="evidence" value="ECO:0007669"/>
    <property type="project" value="InterPro"/>
</dbReference>
<dbReference type="Gene3D" id="1.10.150.80">
    <property type="entry name" value="HRDC domain"/>
    <property type="match status" value="1"/>
</dbReference>
<dbReference type="AlphaFoldDB" id="A0A5C8ILR1"/>
<dbReference type="GO" id="GO:0006139">
    <property type="term" value="P:nucleobase-containing compound metabolic process"/>
    <property type="evidence" value="ECO:0007669"/>
    <property type="project" value="InterPro"/>
</dbReference>
<dbReference type="Pfam" id="PF01612">
    <property type="entry name" value="DNA_pol_A_exo1"/>
    <property type="match status" value="1"/>
</dbReference>
<dbReference type="PANTHER" id="PTHR47649:SF1">
    <property type="entry name" value="RIBONUCLEASE D"/>
    <property type="match status" value="1"/>
</dbReference>
<feature type="domain" description="HRDC" evidence="1">
    <location>
        <begin position="218"/>
        <end position="300"/>
    </location>
</feature>
<dbReference type="InterPro" id="IPR002562">
    <property type="entry name" value="3'-5'_exonuclease_dom"/>
</dbReference>
<dbReference type="CDD" id="cd06142">
    <property type="entry name" value="RNaseD_exo"/>
    <property type="match status" value="1"/>
</dbReference>
<dbReference type="InterPro" id="IPR012337">
    <property type="entry name" value="RNaseH-like_sf"/>
</dbReference>
<organism evidence="2 3">
    <name type="scientific">Pontibacter qinzhouensis</name>
    <dbReference type="NCBI Taxonomy" id="2603253"/>
    <lineage>
        <taxon>Bacteria</taxon>
        <taxon>Pseudomonadati</taxon>
        <taxon>Bacteroidota</taxon>
        <taxon>Cytophagia</taxon>
        <taxon>Cytophagales</taxon>
        <taxon>Hymenobacteraceae</taxon>
        <taxon>Pontibacter</taxon>
    </lineage>
</organism>
<dbReference type="InterPro" id="IPR010997">
    <property type="entry name" value="HRDC-like_sf"/>
</dbReference>
<proteinExistence type="predicted"/>
<reference evidence="2 3" key="1">
    <citation type="submission" date="2019-08" db="EMBL/GenBank/DDBJ databases">
        <authorList>
            <person name="Shi S."/>
        </authorList>
    </citation>
    <scope>NUCLEOTIDE SEQUENCE [LARGE SCALE GENOMIC DNA]</scope>
    <source>
        <strain evidence="2 3">GY10130</strain>
    </source>
</reference>
<dbReference type="InterPro" id="IPR002121">
    <property type="entry name" value="HRDC_dom"/>
</dbReference>
<dbReference type="SUPFAM" id="SSF53098">
    <property type="entry name" value="Ribonuclease H-like"/>
    <property type="match status" value="1"/>
</dbReference>
<dbReference type="OrthoDB" id="9800549at2"/>
<accession>A0A5C8ILR1</accession>
<dbReference type="EMBL" id="VRTY01000158">
    <property type="protein sequence ID" value="TXK22052.1"/>
    <property type="molecule type" value="Genomic_DNA"/>
</dbReference>
<gene>
    <name evidence="2" type="ORF">FVR03_23110</name>
</gene>
<evidence type="ECO:0000313" key="3">
    <source>
        <dbReference type="Proteomes" id="UP000321926"/>
    </source>
</evidence>
<protein>
    <submittedName>
        <fullName evidence="2">Ribonuclease D</fullName>
    </submittedName>
</protein>
<evidence type="ECO:0000259" key="1">
    <source>
        <dbReference type="PROSITE" id="PS50967"/>
    </source>
</evidence>
<evidence type="ECO:0000313" key="2">
    <source>
        <dbReference type="EMBL" id="TXK22052.1"/>
    </source>
</evidence>
<dbReference type="Proteomes" id="UP000321926">
    <property type="component" value="Unassembled WGS sequence"/>
</dbReference>
<comment type="caution">
    <text evidence="2">The sequence shown here is derived from an EMBL/GenBank/DDBJ whole genome shotgun (WGS) entry which is preliminary data.</text>
</comment>
<sequence length="395" mass="45440">MEHTPIVHEGTAIVLVENHADFMEAVAQLGKSTELALDLEFDQNRFSYGFTLCLIQVTDGSGTCYIIDPFKIENLEPLYELFASPAITKIIHHANNDILLLDKLGCKIKGVMDTDVAAKILNYERSSLATVMKEEFGIEVDKSQQSSNWNKRPLNEDQLRYAAIDVIYLHRVKQRLVEKVQEAGRLPWLEEENLLLERLFYAEPENPHLRLRSAYQLNLYQQFILKELFRFRDSIGQKFDKPAAYIIANDALVELANNPNTDIHEWLNHTKGLHAGLKKPANEKLLIEALERAKKEAKEQNISHDYAENRFQRPLRTPETEQRKEALTQVQKKIVEKYGEFASRLIITQSLITEYSQTGKLRCTKQYGMDILLETATEEGIELPTPTLKKSKLEE</sequence>
<dbReference type="Gene3D" id="3.30.420.10">
    <property type="entry name" value="Ribonuclease H-like superfamily/Ribonuclease H"/>
    <property type="match status" value="1"/>
</dbReference>
<dbReference type="PROSITE" id="PS50967">
    <property type="entry name" value="HRDC"/>
    <property type="match status" value="1"/>
</dbReference>
<dbReference type="SMART" id="SM00474">
    <property type="entry name" value="35EXOc"/>
    <property type="match status" value="1"/>
</dbReference>
<dbReference type="GO" id="GO:0000166">
    <property type="term" value="F:nucleotide binding"/>
    <property type="evidence" value="ECO:0007669"/>
    <property type="project" value="InterPro"/>
</dbReference>
<name>A0A5C8ILR1_9BACT</name>
<dbReference type="InterPro" id="IPR051086">
    <property type="entry name" value="RNase_D-like"/>
</dbReference>
<dbReference type="RefSeq" id="WP_147924144.1">
    <property type="nucleotide sequence ID" value="NZ_VRTY01000158.1"/>
</dbReference>
<dbReference type="InterPro" id="IPR036397">
    <property type="entry name" value="RNaseH_sf"/>
</dbReference>